<dbReference type="PROSITE" id="PS50206">
    <property type="entry name" value="RHODANESE_3"/>
    <property type="match status" value="2"/>
</dbReference>
<proteinExistence type="predicted"/>
<dbReference type="Proteomes" id="UP000027192">
    <property type="component" value="Unassembled WGS sequence"/>
</dbReference>
<keyword evidence="1" id="KW-0808">Transferase</keyword>
<dbReference type="InterPro" id="IPR001763">
    <property type="entry name" value="Rhodanese-like_dom"/>
</dbReference>
<evidence type="ECO:0000256" key="2">
    <source>
        <dbReference type="ARBA" id="ARBA00022737"/>
    </source>
</evidence>
<dbReference type="CDD" id="cd01449">
    <property type="entry name" value="TST_Repeat_2"/>
    <property type="match status" value="1"/>
</dbReference>
<keyword evidence="5" id="KW-1185">Reference proteome</keyword>
<sequence length="277" mass="30681">MKESALVSTDWLHRECQNPQLIILDATMASITGENTSLSTRKYIPGAMIFDIHGQFSDHTASLPHTVPNEGVFQQAVNQLGIKPDSVVVFYDAKGIYSAPRAWWLLKLMGHQQVYVLDGGLPRWQAEGKPIVDAPAPPVAGRDWQAKRQPTWIAGWQEIAQVAGLSGHHVIDVRAAARFSGHQPEPRPELRSGHIPHAVNLPFSGFLDEGKYLVSDRLLALFERQQIHANDRLYFSCGSGVTACIGFLAAYQCGYRNLAVYDGSWAEWGKRTDLPIA</sequence>
<keyword evidence="2" id="KW-0677">Repeat</keyword>
<gene>
    <name evidence="4" type="ORF">EA58_20225</name>
</gene>
<dbReference type="FunFam" id="3.40.250.10:FF:000001">
    <property type="entry name" value="Sulfurtransferase"/>
    <property type="match status" value="1"/>
</dbReference>
<evidence type="ECO:0000256" key="1">
    <source>
        <dbReference type="ARBA" id="ARBA00022679"/>
    </source>
</evidence>
<evidence type="ECO:0000313" key="4">
    <source>
        <dbReference type="EMBL" id="KDM89781.1"/>
    </source>
</evidence>
<dbReference type="SMART" id="SM00450">
    <property type="entry name" value="RHOD"/>
    <property type="match status" value="2"/>
</dbReference>
<dbReference type="PANTHER" id="PTHR11364:SF27">
    <property type="entry name" value="SULFURTRANSFERASE"/>
    <property type="match status" value="1"/>
</dbReference>
<dbReference type="PANTHER" id="PTHR11364">
    <property type="entry name" value="THIOSULFATE SULFERTANSFERASE"/>
    <property type="match status" value="1"/>
</dbReference>
<dbReference type="Pfam" id="PF00581">
    <property type="entry name" value="Rhodanese"/>
    <property type="match status" value="2"/>
</dbReference>
<organism evidence="4 5">
    <name type="scientific">Photobacterium galatheae</name>
    <dbReference type="NCBI Taxonomy" id="1654360"/>
    <lineage>
        <taxon>Bacteria</taxon>
        <taxon>Pseudomonadati</taxon>
        <taxon>Pseudomonadota</taxon>
        <taxon>Gammaproteobacteria</taxon>
        <taxon>Vibrionales</taxon>
        <taxon>Vibrionaceae</taxon>
        <taxon>Photobacterium</taxon>
    </lineage>
</organism>
<accession>A0A066RL04</accession>
<dbReference type="InterPro" id="IPR036873">
    <property type="entry name" value="Rhodanese-like_dom_sf"/>
</dbReference>
<feature type="domain" description="Rhodanese" evidence="3">
    <location>
        <begin position="164"/>
        <end position="277"/>
    </location>
</feature>
<evidence type="ECO:0000259" key="3">
    <source>
        <dbReference type="PROSITE" id="PS50206"/>
    </source>
</evidence>
<dbReference type="STRING" id="1654360.EA58_20225"/>
<dbReference type="CDD" id="cd01448">
    <property type="entry name" value="TST_Repeat_1"/>
    <property type="match status" value="1"/>
</dbReference>
<evidence type="ECO:0000313" key="5">
    <source>
        <dbReference type="Proteomes" id="UP000027192"/>
    </source>
</evidence>
<name>A0A066RL04_9GAMM</name>
<dbReference type="SUPFAM" id="SSF52821">
    <property type="entry name" value="Rhodanese/Cell cycle control phosphatase"/>
    <property type="match status" value="2"/>
</dbReference>
<protein>
    <recommendedName>
        <fullName evidence="3">Rhodanese domain-containing protein</fullName>
    </recommendedName>
</protein>
<dbReference type="InterPro" id="IPR045078">
    <property type="entry name" value="TST/MPST-like"/>
</dbReference>
<dbReference type="EMBL" id="JMIB01000043">
    <property type="protein sequence ID" value="KDM89781.1"/>
    <property type="molecule type" value="Genomic_DNA"/>
</dbReference>
<feature type="domain" description="Rhodanese" evidence="3">
    <location>
        <begin position="17"/>
        <end position="133"/>
    </location>
</feature>
<reference evidence="4 5" key="1">
    <citation type="submission" date="2014-04" db="EMBL/GenBank/DDBJ databases">
        <title>Draft genome sequence of Photobacterium halotolerans S2753: a solonamide, ngercheumicin and holomycin producer.</title>
        <authorList>
            <person name="Machado H.R."/>
            <person name="Gram L."/>
        </authorList>
    </citation>
    <scope>NUCLEOTIDE SEQUENCE [LARGE SCALE GENOMIC DNA]</scope>
    <source>
        <strain evidence="4 5">S2753</strain>
    </source>
</reference>
<dbReference type="Gene3D" id="3.40.250.10">
    <property type="entry name" value="Rhodanese-like domain"/>
    <property type="match status" value="2"/>
</dbReference>
<comment type="caution">
    <text evidence="4">The sequence shown here is derived from an EMBL/GenBank/DDBJ whole genome shotgun (WGS) entry which is preliminary data.</text>
</comment>
<dbReference type="GO" id="GO:0004792">
    <property type="term" value="F:thiosulfate-cyanide sulfurtransferase activity"/>
    <property type="evidence" value="ECO:0007669"/>
    <property type="project" value="TreeGrafter"/>
</dbReference>
<dbReference type="AlphaFoldDB" id="A0A066RL04"/>